<evidence type="ECO:0000256" key="1">
    <source>
        <dbReference type="ARBA" id="ARBA00004429"/>
    </source>
</evidence>
<dbReference type="InterPro" id="IPR011642">
    <property type="entry name" value="Gate_dom"/>
</dbReference>
<comment type="subcellular location">
    <subcellularLocation>
        <location evidence="1">Cell inner membrane</location>
        <topology evidence="1">Multi-pass membrane protein</topology>
    </subcellularLocation>
</comment>
<evidence type="ECO:0000313" key="17">
    <source>
        <dbReference type="EMBL" id="EPF75034.1"/>
    </source>
</evidence>
<keyword evidence="12" id="KW-0342">GTP-binding</keyword>
<evidence type="ECO:0000256" key="13">
    <source>
        <dbReference type="ARBA" id="ARBA00023136"/>
    </source>
</evidence>
<keyword evidence="5" id="KW-0410">Iron transport</keyword>
<feature type="transmembrane region" description="Helical" evidence="15">
    <location>
        <begin position="209"/>
        <end position="234"/>
    </location>
</feature>
<dbReference type="Gene3D" id="3.40.50.300">
    <property type="entry name" value="P-loop containing nucleotide triphosphate hydrolases"/>
    <property type="match status" value="1"/>
</dbReference>
<dbReference type="Pfam" id="PF07664">
    <property type="entry name" value="FeoB_C"/>
    <property type="match status" value="1"/>
</dbReference>
<evidence type="ECO:0000313" key="18">
    <source>
        <dbReference type="Proteomes" id="UP000014523"/>
    </source>
</evidence>
<dbReference type="EMBL" id="ATGG01000027">
    <property type="protein sequence ID" value="EPF75034.1"/>
    <property type="molecule type" value="Genomic_DNA"/>
</dbReference>
<dbReference type="CDD" id="cd01879">
    <property type="entry name" value="FeoB"/>
    <property type="match status" value="1"/>
</dbReference>
<dbReference type="PANTHER" id="PTHR43185:SF1">
    <property type="entry name" value="FE(2+) TRANSPORTER FEOB"/>
    <property type="match status" value="1"/>
</dbReference>
<comment type="caution">
    <text evidence="17">The sequence shown here is derived from an EMBL/GenBank/DDBJ whole genome shotgun (WGS) entry which is preliminary data.</text>
</comment>
<evidence type="ECO:0000256" key="5">
    <source>
        <dbReference type="ARBA" id="ARBA00022496"/>
    </source>
</evidence>
<feature type="transmembrane region" description="Helical" evidence="15">
    <location>
        <begin position="314"/>
        <end position="336"/>
    </location>
</feature>
<dbReference type="PRINTS" id="PR00326">
    <property type="entry name" value="GTP1OBG"/>
</dbReference>
<dbReference type="InterPro" id="IPR011640">
    <property type="entry name" value="Fe2_transport_prot_B_C"/>
</dbReference>
<dbReference type="InterPro" id="IPR006073">
    <property type="entry name" value="GTP-bd"/>
</dbReference>
<dbReference type="PANTHER" id="PTHR43185">
    <property type="entry name" value="FERROUS IRON TRANSPORT PROTEIN B"/>
    <property type="match status" value="1"/>
</dbReference>
<feature type="transmembrane region" description="Helical" evidence="15">
    <location>
        <begin position="549"/>
        <end position="573"/>
    </location>
</feature>
<keyword evidence="13 15" id="KW-0472">Membrane</keyword>
<evidence type="ECO:0000256" key="6">
    <source>
        <dbReference type="ARBA" id="ARBA00022519"/>
    </source>
</evidence>
<proteinExistence type="predicted"/>
<keyword evidence="7 15" id="KW-0812">Transmembrane</keyword>
<evidence type="ECO:0000256" key="10">
    <source>
        <dbReference type="ARBA" id="ARBA00023004"/>
    </source>
</evidence>
<dbReference type="Pfam" id="PF07670">
    <property type="entry name" value="Gate"/>
    <property type="match status" value="2"/>
</dbReference>
<feature type="domain" description="FeoB-type G" evidence="16">
    <location>
        <begin position="3"/>
        <end position="171"/>
    </location>
</feature>
<keyword evidence="4" id="KW-1003">Cell membrane</keyword>
<name>A0A829HCY0_9GAMM</name>
<feature type="transmembrane region" description="Helical" evidence="15">
    <location>
        <begin position="585"/>
        <end position="606"/>
    </location>
</feature>
<evidence type="ECO:0000256" key="9">
    <source>
        <dbReference type="ARBA" id="ARBA00022989"/>
    </source>
</evidence>
<feature type="transmembrane region" description="Helical" evidence="15">
    <location>
        <begin position="507"/>
        <end position="529"/>
    </location>
</feature>
<evidence type="ECO:0000256" key="2">
    <source>
        <dbReference type="ARBA" id="ARBA00022371"/>
    </source>
</evidence>
<dbReference type="FunFam" id="3.40.50.300:FF:000426">
    <property type="entry name" value="Ferrous iron transport protein B"/>
    <property type="match status" value="1"/>
</dbReference>
<dbReference type="InterPro" id="IPR027417">
    <property type="entry name" value="P-loop_NTPase"/>
</dbReference>
<feature type="transmembrane region" description="Helical" evidence="15">
    <location>
        <begin position="380"/>
        <end position="408"/>
    </location>
</feature>
<keyword evidence="6" id="KW-0997">Cell inner membrane</keyword>
<keyword evidence="18" id="KW-1185">Reference proteome</keyword>
<keyword evidence="9 15" id="KW-1133">Transmembrane helix</keyword>
<dbReference type="GO" id="GO:0015093">
    <property type="term" value="F:ferrous iron transmembrane transporter activity"/>
    <property type="evidence" value="ECO:0007669"/>
    <property type="project" value="InterPro"/>
</dbReference>
<dbReference type="InterPro" id="IPR050860">
    <property type="entry name" value="FeoB_GTPase"/>
</dbReference>
<keyword evidence="3" id="KW-0813">Transport</keyword>
<evidence type="ECO:0000259" key="16">
    <source>
        <dbReference type="PROSITE" id="PS51711"/>
    </source>
</evidence>
<feature type="transmembrane region" description="Helical" evidence="15">
    <location>
        <begin position="481"/>
        <end position="500"/>
    </location>
</feature>
<dbReference type="InterPro" id="IPR030389">
    <property type="entry name" value="G_FEOB_dom"/>
</dbReference>
<organism evidence="17 18">
    <name type="scientific">Acinetobacter gyllenbergii CIP 110306 = MTCC 11365</name>
    <dbReference type="NCBI Taxonomy" id="1217657"/>
    <lineage>
        <taxon>Bacteria</taxon>
        <taxon>Pseudomonadati</taxon>
        <taxon>Pseudomonadota</taxon>
        <taxon>Gammaproteobacteria</taxon>
        <taxon>Moraxellales</taxon>
        <taxon>Moraxellaceae</taxon>
        <taxon>Acinetobacter</taxon>
    </lineage>
</organism>
<dbReference type="GO" id="GO:0005886">
    <property type="term" value="C:plasma membrane"/>
    <property type="evidence" value="ECO:0007669"/>
    <property type="project" value="UniProtKB-SubCell"/>
</dbReference>
<dbReference type="AlphaFoldDB" id="A0A829HCY0"/>
<evidence type="ECO:0000256" key="15">
    <source>
        <dbReference type="SAM" id="Phobius"/>
    </source>
</evidence>
<sequence length="609" mass="66973">METKNIALVGNPNCGKTSLFNTLTGTRQKVANYAGVTVERKEGFFKLPSGDTVRVLDLPGTYSLKPSSLDEEVTRAVCFGELKGEVIPDIFVCVVDATNLHLHLSLVLEVRALNRPMLLVLNMMDEVGKRGIAIDTTKLSQLLGIPVVESVAVKTKGIQGLLTQLDQKNLFVAPYHSDLSHFDQIKYITKQVILKNDNGDKRTAFLDKIFLHPVFGLLILTFTMFVMFQAVFIWAQPLISFVEDSIAWFGGAIGPLITHPLLRSLIIDGVIAGAGSVLAYMPQILILFFFILILEESGYLPRAAFLLDKLMSKAGLSGRSFIPLLSSFACAIPGVMATRSISSERDRLATIMIAPLMTCSARLPVYALLIAAFIPNKLVYGWLSLQGLVLFGLYMSGIVSALLVSLFLKLVRKDKTESIFIFELPTYRIPDVRNVALGLYDRATIFLKRVGGIIVALSILLWFLVTFPLPPDNPTMPPINYSIAGQLGHLIHPIFAPIGFTWEICIALIPAMAAREVIIAALGVIYAMSGDEDAVTQTLLSQISGPDGWGLATGMSLLVWFIFAPHCLATLATIRRETGSWKQPVVMAVYLFSLAYLFSFITYQVISRF</sequence>
<dbReference type="PROSITE" id="PS51711">
    <property type="entry name" value="G_FEOB"/>
    <property type="match status" value="1"/>
</dbReference>
<feature type="transmembrane region" description="Helical" evidence="15">
    <location>
        <begin position="269"/>
        <end position="294"/>
    </location>
</feature>
<gene>
    <name evidence="17" type="ORF">F957_03230</name>
</gene>
<evidence type="ECO:0000256" key="14">
    <source>
        <dbReference type="ARBA" id="ARBA00031200"/>
    </source>
</evidence>
<accession>A0A829HCY0</accession>
<evidence type="ECO:0000256" key="4">
    <source>
        <dbReference type="ARBA" id="ARBA00022475"/>
    </source>
</evidence>
<evidence type="ECO:0000256" key="3">
    <source>
        <dbReference type="ARBA" id="ARBA00022448"/>
    </source>
</evidence>
<dbReference type="GO" id="GO:0005525">
    <property type="term" value="F:GTP binding"/>
    <property type="evidence" value="ECO:0007669"/>
    <property type="project" value="UniProtKB-KW"/>
</dbReference>
<evidence type="ECO:0000256" key="11">
    <source>
        <dbReference type="ARBA" id="ARBA00023065"/>
    </source>
</evidence>
<feature type="transmembrane region" description="Helical" evidence="15">
    <location>
        <begin position="246"/>
        <end position="262"/>
    </location>
</feature>
<keyword evidence="10" id="KW-0408">Iron</keyword>
<evidence type="ECO:0000256" key="7">
    <source>
        <dbReference type="ARBA" id="ARBA00022692"/>
    </source>
</evidence>
<evidence type="ECO:0000256" key="8">
    <source>
        <dbReference type="ARBA" id="ARBA00022741"/>
    </source>
</evidence>
<keyword evidence="11" id="KW-0406">Ion transport</keyword>
<evidence type="ECO:0000256" key="12">
    <source>
        <dbReference type="ARBA" id="ARBA00023134"/>
    </source>
</evidence>
<feature type="transmembrane region" description="Helical" evidence="15">
    <location>
        <begin position="348"/>
        <end position="374"/>
    </location>
</feature>
<keyword evidence="8" id="KW-0547">Nucleotide-binding</keyword>
<protein>
    <recommendedName>
        <fullName evidence="2">Fe(2+) transporter FeoB</fullName>
    </recommendedName>
    <alternativeName>
        <fullName evidence="14">Ferrous iron transport protein B</fullName>
    </alternativeName>
</protein>
<dbReference type="Pfam" id="PF02421">
    <property type="entry name" value="FeoB_N"/>
    <property type="match status" value="1"/>
</dbReference>
<dbReference type="Proteomes" id="UP000014523">
    <property type="component" value="Unassembled WGS sequence"/>
</dbReference>
<dbReference type="RefSeq" id="WP_016164803.1">
    <property type="nucleotide sequence ID" value="NZ_ASQH01000014.1"/>
</dbReference>
<feature type="transmembrane region" description="Helical" evidence="15">
    <location>
        <begin position="450"/>
        <end position="469"/>
    </location>
</feature>
<reference evidence="17 18" key="1">
    <citation type="submission" date="2013-06" db="EMBL/GenBank/DDBJ databases">
        <title>The Genome Sequence of Acinetobacter gyllenbergii CIP 110306.</title>
        <authorList>
            <consortium name="The Broad Institute Genome Sequencing Platform"/>
            <consortium name="The Broad Institute Genome Sequencing Center for Infectious Disease"/>
            <person name="Cerqueira G."/>
            <person name="Feldgarden M."/>
            <person name="Courvalin P."/>
            <person name="Perichon B."/>
            <person name="Grillot-Courvalin C."/>
            <person name="Clermont D."/>
            <person name="Rocha E."/>
            <person name="Yoon E.-J."/>
            <person name="Nemec A."/>
            <person name="Young S.K."/>
            <person name="Zeng Q."/>
            <person name="Gargeya S."/>
            <person name="Fitzgerald M."/>
            <person name="Abouelleil A."/>
            <person name="Alvarado L."/>
            <person name="Berlin A.M."/>
            <person name="Chapman S.B."/>
            <person name="Dewar J."/>
            <person name="Goldberg J."/>
            <person name="Griggs A."/>
            <person name="Gujja S."/>
            <person name="Hansen M."/>
            <person name="Howarth C."/>
            <person name="Imamovic A."/>
            <person name="Larimer J."/>
            <person name="McCowan C."/>
            <person name="Murphy C."/>
            <person name="Pearson M."/>
            <person name="Priest M."/>
            <person name="Roberts A."/>
            <person name="Saif S."/>
            <person name="Shea T."/>
            <person name="Sykes S."/>
            <person name="Wortman J."/>
            <person name="Nusbaum C."/>
            <person name="Birren B."/>
        </authorList>
    </citation>
    <scope>NUCLEOTIDE SEQUENCE [LARGE SCALE GENOMIC DNA]</scope>
    <source>
        <strain evidence="17 18">CIP 110306</strain>
    </source>
</reference>
<dbReference type="SUPFAM" id="SSF52540">
    <property type="entry name" value="P-loop containing nucleoside triphosphate hydrolases"/>
    <property type="match status" value="1"/>
</dbReference>